<comment type="caution">
    <text evidence="1">The sequence shown here is derived from an EMBL/GenBank/DDBJ whole genome shotgun (WGS) entry which is preliminary data.</text>
</comment>
<gene>
    <name evidence="1" type="ORF">MML48_2g00007460</name>
</gene>
<sequence>MMTVAGPNMCRDVLETETLKKLRNSTKKYDLLITEFFGTDCMLGFAHLFDIPSITLTTSVTLPWTASYIGFPDNPSYIPVYFVPFRCPMSLLERLFNTAAYVMLKIGYDVLSMIDSNVHARHFFGPGLPDLRDLAKNVSLFLVNSHFSVHISRPTVPNFVEVAGVHINENYTLSQYFQESLKTDLNGIIYLSFGSMLMTESFPVDKIRGLFEAFRKIPYKILWKANKERFPENLDFPSNIQFEPWMPQLGILCHPNVKVFVSHGGMMGTLEALHCGVPVLGIPVFADQMLNIQTNAAKGLATYVSYSNITEESISEALNSLLEDCRYNDVSIRGLLPILQNNLTLDAVKEMSLLECMHLIARAAGTEPCEAILNSEIAHHLKNTTKKYDLLITHYFGSNCMLGFAHLFSIPTVAVITSPSLPWISSAIGLPDNPSYIPNIFTSFLPKMSFTERIWNTIAYVLTKISFEIFSNTKSNIIAKRFFGSELPDLNDLARNISLVLVNSHFSINQARPAVPNFVEVSGLHINENSTLTKHFEKSLDTNEEGIIYLSFGSMVMTESFNKEVLRAFFNTFKNLPYKILWKASPEKFPRDLQPPSNIQFESWMPQMEIMCHPNVKLFISHGGMLGTSEAIYCGVPILGIPIFGDQVFNMRRYAEKEIAIEMPYKQINEETLTAAVKSLLFNPKYKHNMEKMSKLFKDRPTSALETAIYWVEYVIRHRGAPHLRSIAVDLPWYQYYLVDVIAAFISAIMFASFILYKLFGWILLKLYITCLYVKKSKEE</sequence>
<organism evidence="1 2">
    <name type="scientific">Holotrichia oblita</name>
    <name type="common">Chafer beetle</name>
    <dbReference type="NCBI Taxonomy" id="644536"/>
    <lineage>
        <taxon>Eukaryota</taxon>
        <taxon>Metazoa</taxon>
        <taxon>Ecdysozoa</taxon>
        <taxon>Arthropoda</taxon>
        <taxon>Hexapoda</taxon>
        <taxon>Insecta</taxon>
        <taxon>Pterygota</taxon>
        <taxon>Neoptera</taxon>
        <taxon>Endopterygota</taxon>
        <taxon>Coleoptera</taxon>
        <taxon>Polyphaga</taxon>
        <taxon>Scarabaeiformia</taxon>
        <taxon>Scarabaeidae</taxon>
        <taxon>Melolonthinae</taxon>
        <taxon>Holotrichia</taxon>
    </lineage>
</organism>
<proteinExistence type="predicted"/>
<dbReference type="Proteomes" id="UP001056778">
    <property type="component" value="Chromosome 2"/>
</dbReference>
<protein>
    <submittedName>
        <fullName evidence="1">UDP-glucosyltransferase</fullName>
    </submittedName>
</protein>
<keyword evidence="2" id="KW-1185">Reference proteome</keyword>
<dbReference type="EMBL" id="CM043016">
    <property type="protein sequence ID" value="KAI4468665.1"/>
    <property type="molecule type" value="Genomic_DNA"/>
</dbReference>
<evidence type="ECO:0000313" key="1">
    <source>
        <dbReference type="EMBL" id="KAI4468665.1"/>
    </source>
</evidence>
<accession>A0ACB9TPD5</accession>
<evidence type="ECO:0000313" key="2">
    <source>
        <dbReference type="Proteomes" id="UP001056778"/>
    </source>
</evidence>
<reference evidence="1" key="1">
    <citation type="submission" date="2022-04" db="EMBL/GenBank/DDBJ databases">
        <title>Chromosome-scale genome assembly of Holotrichia oblita Faldermann.</title>
        <authorList>
            <person name="Rongchong L."/>
        </authorList>
    </citation>
    <scope>NUCLEOTIDE SEQUENCE</scope>
    <source>
        <strain evidence="1">81SQS9</strain>
    </source>
</reference>
<name>A0ACB9TPD5_HOLOL</name>